<dbReference type="InterPro" id="IPR001879">
    <property type="entry name" value="GPCR_2_extracellular_dom"/>
</dbReference>
<dbReference type="PANTHER" id="PTHR45620">
    <property type="entry name" value="PDF RECEPTOR-LIKE PROTEIN-RELATED"/>
    <property type="match status" value="1"/>
</dbReference>
<feature type="domain" description="G-protein coupled receptors family 2 profile 1" evidence="12">
    <location>
        <begin position="6"/>
        <end position="91"/>
    </location>
</feature>
<dbReference type="InterPro" id="IPR050332">
    <property type="entry name" value="GPCR_2"/>
</dbReference>
<dbReference type="OrthoDB" id="5967113at2759"/>
<evidence type="ECO:0000256" key="5">
    <source>
        <dbReference type="ARBA" id="ARBA00022989"/>
    </source>
</evidence>
<dbReference type="STRING" id="224129.A0A1W4X914"/>
<comment type="similarity">
    <text evidence="2">Belongs to the G-protein coupled receptor 2 family.</text>
</comment>
<dbReference type="Gene3D" id="1.20.1070.10">
    <property type="entry name" value="Rhodopsin 7-helix transmembrane proteins"/>
    <property type="match status" value="1"/>
</dbReference>
<evidence type="ECO:0000256" key="9">
    <source>
        <dbReference type="ARBA" id="ARBA00023180"/>
    </source>
</evidence>
<keyword evidence="4 11" id="KW-0812">Transmembrane</keyword>
<dbReference type="Gene3D" id="4.10.1240.10">
    <property type="entry name" value="GPCR, family 2, extracellular hormone receptor domain"/>
    <property type="match status" value="1"/>
</dbReference>
<keyword evidence="3" id="KW-1003">Cell membrane</keyword>
<dbReference type="Pfam" id="PF00002">
    <property type="entry name" value="7tm_2"/>
    <property type="match status" value="1"/>
</dbReference>
<dbReference type="KEGG" id="apln:108739772"/>
<organism evidence="14 15">
    <name type="scientific">Agrilus planipennis</name>
    <name type="common">Emerald ash borer</name>
    <name type="synonym">Agrilus marcopoli</name>
    <dbReference type="NCBI Taxonomy" id="224129"/>
    <lineage>
        <taxon>Eukaryota</taxon>
        <taxon>Metazoa</taxon>
        <taxon>Ecdysozoa</taxon>
        <taxon>Arthropoda</taxon>
        <taxon>Hexapoda</taxon>
        <taxon>Insecta</taxon>
        <taxon>Pterygota</taxon>
        <taxon>Neoptera</taxon>
        <taxon>Endopterygota</taxon>
        <taxon>Coleoptera</taxon>
        <taxon>Polyphaga</taxon>
        <taxon>Elateriformia</taxon>
        <taxon>Buprestoidea</taxon>
        <taxon>Buprestidae</taxon>
        <taxon>Agrilinae</taxon>
        <taxon>Agrilus</taxon>
    </lineage>
</organism>
<keyword evidence="5 11" id="KW-1133">Transmembrane helix</keyword>
<dbReference type="Pfam" id="PF02793">
    <property type="entry name" value="HRM"/>
    <property type="match status" value="1"/>
</dbReference>
<proteinExistence type="inferred from homology"/>
<evidence type="ECO:0000256" key="2">
    <source>
        <dbReference type="ARBA" id="ARBA00005314"/>
    </source>
</evidence>
<dbReference type="Proteomes" id="UP000192223">
    <property type="component" value="Unplaced"/>
</dbReference>
<dbReference type="FunCoup" id="A0A1W4X914">
    <property type="interactions" value="15"/>
</dbReference>
<evidence type="ECO:0000259" key="12">
    <source>
        <dbReference type="PROSITE" id="PS50227"/>
    </source>
</evidence>
<dbReference type="InterPro" id="IPR017983">
    <property type="entry name" value="GPCR_2_secretin-like_CS"/>
</dbReference>
<feature type="transmembrane region" description="Helical" evidence="11">
    <location>
        <begin position="199"/>
        <end position="220"/>
    </location>
</feature>
<dbReference type="InterPro" id="IPR000832">
    <property type="entry name" value="GPCR_2_secretin-like"/>
</dbReference>
<evidence type="ECO:0000259" key="13">
    <source>
        <dbReference type="PROSITE" id="PS50261"/>
    </source>
</evidence>
<dbReference type="PROSITE" id="PS00649">
    <property type="entry name" value="G_PROTEIN_RECEP_F2_1"/>
    <property type="match status" value="1"/>
</dbReference>
<feature type="domain" description="G-protein coupled receptors family 2 profile 2" evidence="13">
    <location>
        <begin position="114"/>
        <end position="366"/>
    </location>
</feature>
<feature type="transmembrane region" description="Helical" evidence="11">
    <location>
        <begin position="340"/>
        <end position="365"/>
    </location>
</feature>
<dbReference type="GO" id="GO:0005886">
    <property type="term" value="C:plasma membrane"/>
    <property type="evidence" value="ECO:0007669"/>
    <property type="project" value="UniProtKB-SubCell"/>
</dbReference>
<dbReference type="SMART" id="SM00008">
    <property type="entry name" value="HormR"/>
    <property type="match status" value="1"/>
</dbReference>
<dbReference type="RefSeq" id="XP_018329327.1">
    <property type="nucleotide sequence ID" value="XM_018473825.1"/>
</dbReference>
<evidence type="ECO:0000256" key="11">
    <source>
        <dbReference type="SAM" id="Phobius"/>
    </source>
</evidence>
<evidence type="ECO:0000256" key="6">
    <source>
        <dbReference type="ARBA" id="ARBA00023040"/>
    </source>
</evidence>
<evidence type="ECO:0000256" key="7">
    <source>
        <dbReference type="ARBA" id="ARBA00023136"/>
    </source>
</evidence>
<evidence type="ECO:0000256" key="1">
    <source>
        <dbReference type="ARBA" id="ARBA00004651"/>
    </source>
</evidence>
<feature type="transmembrane region" description="Helical" evidence="11">
    <location>
        <begin position="271"/>
        <end position="292"/>
    </location>
</feature>
<keyword evidence="9" id="KW-0325">Glycoprotein</keyword>
<dbReference type="InParanoid" id="A0A1W4X914"/>
<dbReference type="PROSITE" id="PS50261">
    <property type="entry name" value="G_PROTEIN_RECEP_F2_4"/>
    <property type="match status" value="1"/>
</dbReference>
<feature type="transmembrane region" description="Helical" evidence="11">
    <location>
        <begin position="313"/>
        <end position="334"/>
    </location>
</feature>
<evidence type="ECO:0000313" key="15">
    <source>
        <dbReference type="RefSeq" id="XP_018329327.1"/>
    </source>
</evidence>
<dbReference type="InterPro" id="IPR017981">
    <property type="entry name" value="GPCR_2-like_7TM"/>
</dbReference>
<dbReference type="CTD" id="31234"/>
<accession>A0A1W4X914</accession>
<dbReference type="SUPFAM" id="SSF111418">
    <property type="entry name" value="Hormone receptor domain"/>
    <property type="match status" value="1"/>
</dbReference>
<dbReference type="GeneID" id="108739772"/>
<feature type="transmembrane region" description="Helical" evidence="11">
    <location>
        <begin position="119"/>
        <end position="141"/>
    </location>
</feature>
<dbReference type="PRINTS" id="PR00249">
    <property type="entry name" value="GPCRSECRETIN"/>
</dbReference>
<reference evidence="15" key="1">
    <citation type="submission" date="2025-08" db="UniProtKB">
        <authorList>
            <consortium name="RefSeq"/>
        </authorList>
    </citation>
    <scope>IDENTIFICATION</scope>
    <source>
        <tissue evidence="15">Entire body</tissue>
    </source>
</reference>
<keyword evidence="6" id="KW-0297">G-protein coupled receptor</keyword>
<keyword evidence="8 15" id="KW-0675">Receptor</keyword>
<feature type="transmembrane region" description="Helical" evidence="11">
    <location>
        <begin position="153"/>
        <end position="169"/>
    </location>
</feature>
<evidence type="ECO:0000256" key="10">
    <source>
        <dbReference type="ARBA" id="ARBA00023224"/>
    </source>
</evidence>
<feature type="transmembrane region" description="Helical" evidence="11">
    <location>
        <begin position="227"/>
        <end position="251"/>
    </location>
</feature>
<dbReference type="PANTHER" id="PTHR45620:SF17">
    <property type="entry name" value="PDF RECEPTOR"/>
    <property type="match status" value="1"/>
</dbReference>
<comment type="subcellular location">
    <subcellularLocation>
        <location evidence="1">Cell membrane</location>
        <topology evidence="1">Multi-pass membrane protein</topology>
    </subcellularLocation>
</comment>
<dbReference type="PROSITE" id="PS50227">
    <property type="entry name" value="G_PROTEIN_RECEP_F2_3"/>
    <property type="match status" value="1"/>
</dbReference>
<evidence type="ECO:0000256" key="3">
    <source>
        <dbReference type="ARBA" id="ARBA00022475"/>
    </source>
</evidence>
<dbReference type="AlphaFoldDB" id="A0A1W4X914"/>
<sequence>MMNGTLCDELYKNFNYSINEDYCRHTFDNELCWPPTKAGTNITQLCPRKKGTDVTKLAYRICTDDGQWDYNNKSDMKEKGYTYYDDCFLPRLRDLINMCKAMEFETCLKISTRTRQIEMVGLSLSLISLVISLSIFCRYRILKNNRTKIHKNLFIATLLQVVVRLVIYIDQSLEQRIIENVPYLCEACYVLLEYAKTTMFMWIFIEGLYLHNIITVTVFQEYSYMKLYFWMGWAIPLLMTAVWVFTMVFAVDNIGCWYLYYFLPYYWILEGPRTAVILVNMLFLLNIIRVLIVKLRQSHTSEIQQVRKAVKAAIFLLPLMGIANILFVVDFRLFKSAWKFALWSYTTFFVTSFQGFFIAVLYCFVNGEVRIAVRNSITVYMSLRNHNGIPRRNSAFVSGVTAMEPEQ</sequence>
<dbReference type="PROSITE" id="PS00650">
    <property type="entry name" value="G_PROTEIN_RECEP_F2_2"/>
    <property type="match status" value="1"/>
</dbReference>
<dbReference type="GO" id="GO:0007188">
    <property type="term" value="P:adenylate cyclase-modulating G protein-coupled receptor signaling pathway"/>
    <property type="evidence" value="ECO:0007669"/>
    <property type="project" value="TreeGrafter"/>
</dbReference>
<dbReference type="GO" id="GO:0008528">
    <property type="term" value="F:G protein-coupled peptide receptor activity"/>
    <property type="evidence" value="ECO:0007669"/>
    <property type="project" value="TreeGrafter"/>
</dbReference>
<evidence type="ECO:0000256" key="8">
    <source>
        <dbReference type="ARBA" id="ARBA00023170"/>
    </source>
</evidence>
<evidence type="ECO:0000256" key="4">
    <source>
        <dbReference type="ARBA" id="ARBA00022692"/>
    </source>
</evidence>
<protein>
    <submittedName>
        <fullName evidence="15">PDF receptor</fullName>
    </submittedName>
</protein>
<keyword evidence="10" id="KW-0807">Transducer</keyword>
<dbReference type="GO" id="GO:0007166">
    <property type="term" value="P:cell surface receptor signaling pathway"/>
    <property type="evidence" value="ECO:0007669"/>
    <property type="project" value="InterPro"/>
</dbReference>
<name>A0A1W4X914_AGRPL</name>
<dbReference type="InterPro" id="IPR036445">
    <property type="entry name" value="GPCR_2_extracell_dom_sf"/>
</dbReference>
<evidence type="ECO:0000313" key="14">
    <source>
        <dbReference type="Proteomes" id="UP000192223"/>
    </source>
</evidence>
<keyword evidence="14" id="KW-1185">Reference proteome</keyword>
<keyword evidence="7 11" id="KW-0472">Membrane</keyword>
<gene>
    <name evidence="15" type="primary">LOC108739772</name>
</gene>